<feature type="region of interest" description="Disordered" evidence="1">
    <location>
        <begin position="112"/>
        <end position="148"/>
    </location>
</feature>
<comment type="caution">
    <text evidence="2">The sequence shown here is derived from an EMBL/GenBank/DDBJ whole genome shotgun (WGS) entry which is preliminary data.</text>
</comment>
<proteinExistence type="predicted"/>
<dbReference type="Proteomes" id="UP001152797">
    <property type="component" value="Unassembled WGS sequence"/>
</dbReference>
<dbReference type="AlphaFoldDB" id="A0A9P1D9V9"/>
<dbReference type="EMBL" id="CAMXCT010003469">
    <property type="protein sequence ID" value="CAI4004666.1"/>
    <property type="molecule type" value="Genomic_DNA"/>
</dbReference>
<gene>
    <name evidence="2" type="ORF">C1SCF055_LOCUS30440</name>
</gene>
<protein>
    <submittedName>
        <fullName evidence="2">Uncharacterized protein</fullName>
    </submittedName>
</protein>
<dbReference type="EMBL" id="CAMXCT020003469">
    <property type="protein sequence ID" value="CAL1158041.1"/>
    <property type="molecule type" value="Genomic_DNA"/>
</dbReference>
<name>A0A9P1D9V9_9DINO</name>
<dbReference type="OrthoDB" id="408059at2759"/>
<feature type="region of interest" description="Disordered" evidence="1">
    <location>
        <begin position="45"/>
        <end position="66"/>
    </location>
</feature>
<feature type="compositionally biased region" description="Basic and acidic residues" evidence="1">
    <location>
        <begin position="121"/>
        <end position="130"/>
    </location>
</feature>
<reference evidence="2" key="1">
    <citation type="submission" date="2022-10" db="EMBL/GenBank/DDBJ databases">
        <authorList>
            <person name="Chen Y."/>
            <person name="Dougan E. K."/>
            <person name="Chan C."/>
            <person name="Rhodes N."/>
            <person name="Thang M."/>
        </authorList>
    </citation>
    <scope>NUCLEOTIDE SEQUENCE</scope>
</reference>
<evidence type="ECO:0000256" key="1">
    <source>
        <dbReference type="SAM" id="MobiDB-lite"/>
    </source>
</evidence>
<evidence type="ECO:0000313" key="3">
    <source>
        <dbReference type="EMBL" id="CAL4791978.1"/>
    </source>
</evidence>
<organism evidence="2">
    <name type="scientific">Cladocopium goreaui</name>
    <dbReference type="NCBI Taxonomy" id="2562237"/>
    <lineage>
        <taxon>Eukaryota</taxon>
        <taxon>Sar</taxon>
        <taxon>Alveolata</taxon>
        <taxon>Dinophyceae</taxon>
        <taxon>Suessiales</taxon>
        <taxon>Symbiodiniaceae</taxon>
        <taxon>Cladocopium</taxon>
    </lineage>
</organism>
<evidence type="ECO:0000313" key="2">
    <source>
        <dbReference type="EMBL" id="CAI4004666.1"/>
    </source>
</evidence>
<accession>A0A9P1D9V9</accession>
<evidence type="ECO:0000313" key="4">
    <source>
        <dbReference type="Proteomes" id="UP001152797"/>
    </source>
</evidence>
<dbReference type="EMBL" id="CAMXCT030003469">
    <property type="protein sequence ID" value="CAL4791978.1"/>
    <property type="molecule type" value="Genomic_DNA"/>
</dbReference>
<sequence>MALPMREDVDSLRIFQRLLEKERGLASRWRKQVDHSAWMDPQLSHHESRLKPGDGVRMSLSRSHPGLTGASGTVLCIDAPSEGGLVTVKLTPAHSKPKKLKVQPWLLLQGRNTSGDFPMDLTERPKDGRHAPQFLNKKLPKSAFSATR</sequence>
<reference evidence="3 4" key="2">
    <citation type="submission" date="2024-05" db="EMBL/GenBank/DDBJ databases">
        <authorList>
            <person name="Chen Y."/>
            <person name="Shah S."/>
            <person name="Dougan E. K."/>
            <person name="Thang M."/>
            <person name="Chan C."/>
        </authorList>
    </citation>
    <scope>NUCLEOTIDE SEQUENCE [LARGE SCALE GENOMIC DNA]</scope>
</reference>
<feature type="compositionally biased region" description="Basic and acidic residues" evidence="1">
    <location>
        <begin position="45"/>
        <end position="54"/>
    </location>
</feature>
<keyword evidence="4" id="KW-1185">Reference proteome</keyword>